<dbReference type="AlphaFoldDB" id="A0A5P6P6V9"/>
<dbReference type="GO" id="GO:0003677">
    <property type="term" value="F:DNA binding"/>
    <property type="evidence" value="ECO:0007669"/>
    <property type="project" value="InterPro"/>
</dbReference>
<protein>
    <submittedName>
        <fullName evidence="1">XRE family transcriptional regulator</fullName>
    </submittedName>
</protein>
<dbReference type="Proteomes" id="UP000325641">
    <property type="component" value="Chromosome"/>
</dbReference>
<dbReference type="Gene3D" id="1.10.260.40">
    <property type="entry name" value="lambda repressor-like DNA-binding domains"/>
    <property type="match status" value="1"/>
</dbReference>
<evidence type="ECO:0000313" key="2">
    <source>
        <dbReference type="Proteomes" id="UP000325641"/>
    </source>
</evidence>
<proteinExistence type="predicted"/>
<dbReference type="KEGG" id="bbet:F8237_17665"/>
<organism evidence="1 2">
    <name type="scientific">Bradyrhizobium betae</name>
    <dbReference type="NCBI Taxonomy" id="244734"/>
    <lineage>
        <taxon>Bacteria</taxon>
        <taxon>Pseudomonadati</taxon>
        <taxon>Pseudomonadota</taxon>
        <taxon>Alphaproteobacteria</taxon>
        <taxon>Hyphomicrobiales</taxon>
        <taxon>Nitrobacteraceae</taxon>
        <taxon>Bradyrhizobium</taxon>
    </lineage>
</organism>
<dbReference type="SUPFAM" id="SSF47413">
    <property type="entry name" value="lambda repressor-like DNA-binding domains"/>
    <property type="match status" value="1"/>
</dbReference>
<accession>A0A5P6P6V9</accession>
<gene>
    <name evidence="1" type="ORF">F8237_17665</name>
</gene>
<dbReference type="InterPro" id="IPR010982">
    <property type="entry name" value="Lambda_DNA-bd_dom_sf"/>
</dbReference>
<dbReference type="EMBL" id="CP044543">
    <property type="protein sequence ID" value="QFI74069.1"/>
    <property type="molecule type" value="Genomic_DNA"/>
</dbReference>
<evidence type="ECO:0000313" key="1">
    <source>
        <dbReference type="EMBL" id="QFI74069.1"/>
    </source>
</evidence>
<dbReference type="OrthoDB" id="3782725at2"/>
<name>A0A5P6P6V9_9BRAD</name>
<reference evidence="2" key="1">
    <citation type="submission" date="2019-10" db="EMBL/GenBank/DDBJ databases">
        <title>Complete Genome Sequence of Bradyrhizobium betae type strain PL7HG1T.</title>
        <authorList>
            <person name="Bromfield E.S.P."/>
            <person name="Cloutier S."/>
        </authorList>
    </citation>
    <scope>NUCLEOTIDE SEQUENCE [LARGE SCALE GENOMIC DNA]</scope>
    <source>
        <strain evidence="2">PL7HG1</strain>
    </source>
</reference>
<sequence>MSEATMMTGRLIAAARALTGISVDDFATAAGLPQEVLQQMEANGSAWLHSESDAKAVRRGFDHFGVIAIDESDGFGAGVRLKFTRQDARQIARLEGEGGIVGSDDAL</sequence>
<dbReference type="RefSeq" id="WP_151646626.1">
    <property type="nucleotide sequence ID" value="NZ_CP044543.1"/>
</dbReference>